<dbReference type="Proteomes" id="UP000310506">
    <property type="component" value="Unassembled WGS sequence"/>
</dbReference>
<dbReference type="OrthoDB" id="9802065at2"/>
<dbReference type="Pfam" id="PF02142">
    <property type="entry name" value="MGS"/>
    <property type="match status" value="1"/>
</dbReference>
<evidence type="ECO:0000256" key="10">
    <source>
        <dbReference type="HAMAP-Rule" id="MF_00139"/>
    </source>
</evidence>
<comment type="caution">
    <text evidence="12">The sequence shown here is derived from an EMBL/GenBank/DDBJ whole genome shotgun (WGS) entry which is preliminary data.</text>
</comment>
<dbReference type="HAMAP" id="MF_00139">
    <property type="entry name" value="PurH"/>
    <property type="match status" value="1"/>
</dbReference>
<keyword evidence="4 10" id="KW-0808">Transferase</keyword>
<dbReference type="FunFam" id="3.40.50.1380:FF:000001">
    <property type="entry name" value="Bifunctional purine biosynthesis protein PurH"/>
    <property type="match status" value="1"/>
</dbReference>
<evidence type="ECO:0000256" key="1">
    <source>
        <dbReference type="ARBA" id="ARBA00004844"/>
    </source>
</evidence>
<evidence type="ECO:0000256" key="3">
    <source>
        <dbReference type="ARBA" id="ARBA00007667"/>
    </source>
</evidence>
<dbReference type="Gene3D" id="3.40.50.1380">
    <property type="entry name" value="Methylglyoxal synthase-like domain"/>
    <property type="match status" value="1"/>
</dbReference>
<dbReference type="InterPro" id="IPR024051">
    <property type="entry name" value="AICAR_Tfase_dup_dom_sf"/>
</dbReference>
<evidence type="ECO:0000256" key="8">
    <source>
        <dbReference type="ARBA" id="ARBA00050488"/>
    </source>
</evidence>
<gene>
    <name evidence="10 12" type="primary">purH</name>
    <name evidence="12" type="ORF">ESZ54_02355</name>
</gene>
<comment type="similarity">
    <text evidence="3 10">Belongs to the PurH family.</text>
</comment>
<sequence length="512" mass="56526">MTQKKRALLSVSDKTGLLELATSLRILGFEILATGGTANYLLNQGIEIISVEEVTHYPEMMDGRVKTLHPAIHGGLLAQLPKHQGDLDAAEIEVIDLLCVNLYPFKETIANSATLYTEAIEQIDIGGPAMIRSGAKNHERVTVVVDPDDYGLVIQELSQYKAITDKTRRALAGKAYRHTASYDAAIAQYFLHQTKEDLPETLTVSYSRHDALRYGENSHQKAVVYQDETSQAPSIINAEIHHGKALSYNNYRDADSALRLLSEFTHPTAVAIKHMNPCGVGSGETLSAAFERCFESDPVSIFGGILALNREVDLALAKRLYPIFLEVIIAPKFTEEALDYLKKKKNIRLLSLAESDTSQEKKYEMTTITGGLLVQEADNIKERVEDWRVVTKRKPTNEEIEALKFAWACVKHVKSNAIVITNANQTLGIGAGQMNRIGSVELALQQAHGRIEEAVLASDAFFPMPDSLEKIATTGIKAIIQPGGSIRDQESIDLADAADICMIFTDVRHFKH</sequence>
<accession>A0A4S3B654</accession>
<dbReference type="InterPro" id="IPR011607">
    <property type="entry name" value="MGS-like_dom"/>
</dbReference>
<keyword evidence="7 10" id="KW-0511">Multifunctional enzyme</keyword>
<dbReference type="InterPro" id="IPR016193">
    <property type="entry name" value="Cytidine_deaminase-like"/>
</dbReference>
<dbReference type="SUPFAM" id="SSF52335">
    <property type="entry name" value="Methylglyoxal synthase-like"/>
    <property type="match status" value="1"/>
</dbReference>
<dbReference type="FunFam" id="3.40.140.20:FF:000001">
    <property type="entry name" value="Bifunctional purine biosynthesis protein PurH"/>
    <property type="match status" value="1"/>
</dbReference>
<dbReference type="EC" id="2.1.2.3" evidence="10"/>
<evidence type="ECO:0000313" key="12">
    <source>
        <dbReference type="EMBL" id="THB62068.1"/>
    </source>
</evidence>
<evidence type="ECO:0000259" key="11">
    <source>
        <dbReference type="PROSITE" id="PS51855"/>
    </source>
</evidence>
<organism evidence="12 13">
    <name type="scientific">Vagococcus silagei</name>
    <dbReference type="NCBI Taxonomy" id="2508885"/>
    <lineage>
        <taxon>Bacteria</taxon>
        <taxon>Bacillati</taxon>
        <taxon>Bacillota</taxon>
        <taxon>Bacilli</taxon>
        <taxon>Lactobacillales</taxon>
        <taxon>Enterococcaceae</taxon>
        <taxon>Vagococcus</taxon>
    </lineage>
</organism>
<dbReference type="Pfam" id="PF01808">
    <property type="entry name" value="AICARFT_IMPCHas"/>
    <property type="match status" value="1"/>
</dbReference>
<dbReference type="CDD" id="cd01421">
    <property type="entry name" value="IMPCH"/>
    <property type="match status" value="1"/>
</dbReference>
<dbReference type="UniPathway" id="UPA00074">
    <property type="reaction ID" value="UER00133"/>
</dbReference>
<evidence type="ECO:0000256" key="5">
    <source>
        <dbReference type="ARBA" id="ARBA00022755"/>
    </source>
</evidence>
<comment type="catalytic activity">
    <reaction evidence="8 10">
        <text>(6R)-10-formyltetrahydrofolate + 5-amino-1-(5-phospho-beta-D-ribosyl)imidazole-4-carboxamide = 5-formamido-1-(5-phospho-D-ribosyl)imidazole-4-carboxamide + (6S)-5,6,7,8-tetrahydrofolate</text>
        <dbReference type="Rhea" id="RHEA:22192"/>
        <dbReference type="ChEBI" id="CHEBI:57453"/>
        <dbReference type="ChEBI" id="CHEBI:58467"/>
        <dbReference type="ChEBI" id="CHEBI:58475"/>
        <dbReference type="ChEBI" id="CHEBI:195366"/>
        <dbReference type="EC" id="2.1.2.3"/>
    </reaction>
</comment>
<dbReference type="FunFam" id="3.40.140.20:FF:000002">
    <property type="entry name" value="Bifunctional purine biosynthesis protein PurH"/>
    <property type="match status" value="1"/>
</dbReference>
<dbReference type="PROSITE" id="PS51855">
    <property type="entry name" value="MGS"/>
    <property type="match status" value="1"/>
</dbReference>
<dbReference type="PANTHER" id="PTHR11692:SF0">
    <property type="entry name" value="BIFUNCTIONAL PURINE BIOSYNTHESIS PROTEIN ATIC"/>
    <property type="match status" value="1"/>
</dbReference>
<dbReference type="InterPro" id="IPR002695">
    <property type="entry name" value="PurH-like"/>
</dbReference>
<dbReference type="NCBIfam" id="TIGR00355">
    <property type="entry name" value="purH"/>
    <property type="match status" value="1"/>
</dbReference>
<keyword evidence="13" id="KW-1185">Reference proteome</keyword>
<dbReference type="SUPFAM" id="SSF53927">
    <property type="entry name" value="Cytidine deaminase-like"/>
    <property type="match status" value="1"/>
</dbReference>
<evidence type="ECO:0000313" key="13">
    <source>
        <dbReference type="Proteomes" id="UP000310506"/>
    </source>
</evidence>
<dbReference type="Gene3D" id="3.40.140.20">
    <property type="match status" value="2"/>
</dbReference>
<reference evidence="12 13" key="1">
    <citation type="submission" date="2019-01" db="EMBL/GenBank/DDBJ databases">
        <title>Vagococcus silagei sp. nov. isolated from brewer's grain.</title>
        <authorList>
            <person name="Guu J.-R."/>
        </authorList>
    </citation>
    <scope>NUCLEOTIDE SEQUENCE [LARGE SCALE GENOMIC DNA]</scope>
    <source>
        <strain evidence="12 13">2B-2</strain>
    </source>
</reference>
<keyword evidence="6 10" id="KW-0378">Hydrolase</keyword>
<comment type="domain">
    <text evidence="10">The IMP cyclohydrolase activity resides in the N-terminal region.</text>
</comment>
<comment type="pathway">
    <text evidence="1 10">Purine metabolism; IMP biosynthesis via de novo pathway; IMP from 5-formamido-1-(5-phospho-D-ribosyl)imidazole-4-carboxamide: step 1/1.</text>
</comment>
<dbReference type="EC" id="3.5.4.10" evidence="10"/>
<name>A0A4S3B654_9ENTE</name>
<evidence type="ECO:0000256" key="6">
    <source>
        <dbReference type="ARBA" id="ARBA00022801"/>
    </source>
</evidence>
<dbReference type="GO" id="GO:0004643">
    <property type="term" value="F:phosphoribosylaminoimidazolecarboxamide formyltransferase activity"/>
    <property type="evidence" value="ECO:0007669"/>
    <property type="project" value="UniProtKB-UniRule"/>
</dbReference>
<proteinExistence type="inferred from homology"/>
<dbReference type="AlphaFoldDB" id="A0A4S3B654"/>
<dbReference type="PANTHER" id="PTHR11692">
    <property type="entry name" value="BIFUNCTIONAL PURINE BIOSYNTHESIS PROTEIN PURH"/>
    <property type="match status" value="1"/>
</dbReference>
<dbReference type="SMART" id="SM00851">
    <property type="entry name" value="MGS"/>
    <property type="match status" value="1"/>
</dbReference>
<evidence type="ECO:0000256" key="7">
    <source>
        <dbReference type="ARBA" id="ARBA00023268"/>
    </source>
</evidence>
<feature type="domain" description="MGS-like" evidence="11">
    <location>
        <begin position="1"/>
        <end position="145"/>
    </location>
</feature>
<dbReference type="EMBL" id="SDGV01000004">
    <property type="protein sequence ID" value="THB62068.1"/>
    <property type="molecule type" value="Genomic_DNA"/>
</dbReference>
<dbReference type="NCBIfam" id="NF002049">
    <property type="entry name" value="PRK00881.1"/>
    <property type="match status" value="1"/>
</dbReference>
<evidence type="ECO:0000256" key="9">
    <source>
        <dbReference type="ARBA" id="ARBA00050687"/>
    </source>
</evidence>
<dbReference type="GO" id="GO:0005829">
    <property type="term" value="C:cytosol"/>
    <property type="evidence" value="ECO:0007669"/>
    <property type="project" value="TreeGrafter"/>
</dbReference>
<dbReference type="SMART" id="SM00798">
    <property type="entry name" value="AICARFT_IMPCHas"/>
    <property type="match status" value="1"/>
</dbReference>
<dbReference type="GO" id="GO:0006189">
    <property type="term" value="P:'de novo' IMP biosynthetic process"/>
    <property type="evidence" value="ECO:0007669"/>
    <property type="project" value="UniProtKB-UniRule"/>
</dbReference>
<dbReference type="InterPro" id="IPR036914">
    <property type="entry name" value="MGS-like_dom_sf"/>
</dbReference>
<keyword evidence="5 10" id="KW-0658">Purine biosynthesis</keyword>
<dbReference type="GO" id="GO:0003937">
    <property type="term" value="F:IMP cyclohydrolase activity"/>
    <property type="evidence" value="ECO:0007669"/>
    <property type="project" value="UniProtKB-UniRule"/>
</dbReference>
<dbReference type="RefSeq" id="WP_136136068.1">
    <property type="nucleotide sequence ID" value="NZ_SDGV01000004.1"/>
</dbReference>
<evidence type="ECO:0000256" key="4">
    <source>
        <dbReference type="ARBA" id="ARBA00022679"/>
    </source>
</evidence>
<comment type="pathway">
    <text evidence="2 10">Purine metabolism; IMP biosynthesis via de novo pathway; 5-formamido-1-(5-phospho-D-ribosyl)imidazole-4-carboxamide from 5-amino-1-(5-phospho-D-ribosyl)imidazole-4-carboxamide (10-formyl THF route): step 1/1.</text>
</comment>
<protein>
    <recommendedName>
        <fullName evidence="10">Bifunctional purine biosynthesis protein PurH</fullName>
    </recommendedName>
    <domain>
        <recommendedName>
            <fullName evidence="10">Phosphoribosylaminoimidazolecarboxamide formyltransferase</fullName>
            <ecNumber evidence="10">2.1.2.3</ecNumber>
        </recommendedName>
        <alternativeName>
            <fullName evidence="10">AICAR transformylase</fullName>
        </alternativeName>
    </domain>
    <domain>
        <recommendedName>
            <fullName evidence="10">IMP cyclohydrolase</fullName>
            <ecNumber evidence="10">3.5.4.10</ecNumber>
        </recommendedName>
        <alternativeName>
            <fullName evidence="10">ATIC</fullName>
        </alternativeName>
        <alternativeName>
            <fullName evidence="10">IMP synthase</fullName>
        </alternativeName>
        <alternativeName>
            <fullName evidence="10">Inosinicase</fullName>
        </alternativeName>
    </domain>
</protein>
<comment type="catalytic activity">
    <reaction evidence="9 10">
        <text>IMP + H2O = 5-formamido-1-(5-phospho-D-ribosyl)imidazole-4-carboxamide</text>
        <dbReference type="Rhea" id="RHEA:18445"/>
        <dbReference type="ChEBI" id="CHEBI:15377"/>
        <dbReference type="ChEBI" id="CHEBI:58053"/>
        <dbReference type="ChEBI" id="CHEBI:58467"/>
        <dbReference type="EC" id="3.5.4.10"/>
    </reaction>
</comment>
<evidence type="ECO:0000256" key="2">
    <source>
        <dbReference type="ARBA" id="ARBA00004954"/>
    </source>
</evidence>
<dbReference type="PIRSF" id="PIRSF000414">
    <property type="entry name" value="AICARFT_IMPCHas"/>
    <property type="match status" value="1"/>
</dbReference>